<evidence type="ECO:0000313" key="3">
    <source>
        <dbReference type="Proteomes" id="UP000009097"/>
    </source>
</evidence>
<feature type="region of interest" description="Disordered" evidence="1">
    <location>
        <begin position="1"/>
        <end position="32"/>
    </location>
</feature>
<dbReference type="OrthoDB" id="4968402at2759"/>
<dbReference type="Proteomes" id="UP000009097">
    <property type="component" value="Unassembled WGS sequence"/>
</dbReference>
<sequence>MPNTEPNIQKSEDTTSQQKELPGDTAQNEVRLDPWQRWSPAPCWWWQNPLSAPGDNVPTARVGAPSSAAPIGIGLPPLGCPWLVSHCPGCGQGYHGWPACRAPYPAPGCGWGCGANWPRRVCHHCGSHH</sequence>
<evidence type="ECO:0000313" key="2">
    <source>
        <dbReference type="EMBL" id="KNB04285.1"/>
    </source>
</evidence>
<evidence type="ECO:0000256" key="1">
    <source>
        <dbReference type="SAM" id="MobiDB-lite"/>
    </source>
</evidence>
<dbReference type="EMBL" id="DS231702">
    <property type="protein sequence ID" value="KNB04285.1"/>
    <property type="molecule type" value="Genomic_DNA"/>
</dbReference>
<organism evidence="2 3">
    <name type="scientific">Fusarium oxysporum f. sp. lycopersici (strain 4287 / CBS 123668 / FGSC 9935 / NRRL 34936)</name>
    <name type="common">Fusarium vascular wilt of tomato</name>
    <dbReference type="NCBI Taxonomy" id="426428"/>
    <lineage>
        <taxon>Eukaryota</taxon>
        <taxon>Fungi</taxon>
        <taxon>Dikarya</taxon>
        <taxon>Ascomycota</taxon>
        <taxon>Pezizomycotina</taxon>
        <taxon>Sordariomycetes</taxon>
        <taxon>Hypocreomycetidae</taxon>
        <taxon>Hypocreales</taxon>
        <taxon>Nectriaceae</taxon>
        <taxon>Fusarium</taxon>
        <taxon>Fusarium oxysporum species complex</taxon>
    </lineage>
</organism>
<reference evidence="2" key="2">
    <citation type="journal article" date="2010" name="Nature">
        <title>Comparative genomics reveals mobile pathogenicity chromosomes in Fusarium.</title>
        <authorList>
            <person name="Ma L.J."/>
            <person name="van der Does H.C."/>
            <person name="Borkovich K.A."/>
            <person name="Coleman J.J."/>
            <person name="Daboussi M.J."/>
            <person name="Di Pietro A."/>
            <person name="Dufresne M."/>
            <person name="Freitag M."/>
            <person name="Grabherr M."/>
            <person name="Henrissat B."/>
            <person name="Houterman P.M."/>
            <person name="Kang S."/>
            <person name="Shim W.B."/>
            <person name="Woloshuk C."/>
            <person name="Xie X."/>
            <person name="Xu J.R."/>
            <person name="Antoniw J."/>
            <person name="Baker S.E."/>
            <person name="Bluhm B.H."/>
            <person name="Breakspear A."/>
            <person name="Brown D.W."/>
            <person name="Butchko R.A."/>
            <person name="Chapman S."/>
            <person name="Coulson R."/>
            <person name="Coutinho P.M."/>
            <person name="Danchin E.G."/>
            <person name="Diener A."/>
            <person name="Gale L.R."/>
            <person name="Gardiner D.M."/>
            <person name="Goff S."/>
            <person name="Hammond-Kosack K.E."/>
            <person name="Hilburn K."/>
            <person name="Hua-Van A."/>
            <person name="Jonkers W."/>
            <person name="Kazan K."/>
            <person name="Kodira C.D."/>
            <person name="Koehrsen M."/>
            <person name="Kumar L."/>
            <person name="Lee Y.H."/>
            <person name="Li L."/>
            <person name="Manners J.M."/>
            <person name="Miranda-Saavedra D."/>
            <person name="Mukherjee M."/>
            <person name="Park G."/>
            <person name="Park J."/>
            <person name="Park S.Y."/>
            <person name="Proctor R.H."/>
            <person name="Regev A."/>
            <person name="Ruiz-Roldan M.C."/>
            <person name="Sain D."/>
            <person name="Sakthikumar S."/>
            <person name="Sykes S."/>
            <person name="Schwartz D.C."/>
            <person name="Turgeon B.G."/>
            <person name="Wapinski I."/>
            <person name="Yoder O."/>
            <person name="Young S."/>
            <person name="Zeng Q."/>
            <person name="Zhou S."/>
            <person name="Galagan J."/>
            <person name="Cuomo C.A."/>
            <person name="Kistler H.C."/>
            <person name="Rep M."/>
        </authorList>
    </citation>
    <scope>NUCLEOTIDE SEQUENCE [LARGE SCALE GENOMIC DNA]</scope>
    <source>
        <strain evidence="2">4287</strain>
    </source>
</reference>
<dbReference type="VEuPathDB" id="FungiDB:FOXG_19254"/>
<dbReference type="RefSeq" id="XP_018242330.1">
    <property type="nucleotide sequence ID" value="XM_018399450.1"/>
</dbReference>
<dbReference type="AlphaFoldDB" id="A0A0J9UYU8"/>
<feature type="compositionally biased region" description="Polar residues" evidence="1">
    <location>
        <begin position="1"/>
        <end position="19"/>
    </location>
</feature>
<proteinExistence type="predicted"/>
<protein>
    <submittedName>
        <fullName evidence="2">Uncharacterized protein</fullName>
    </submittedName>
</protein>
<name>A0A0J9UYU8_FUSO4</name>
<gene>
    <name evidence="2" type="ORF">FOXG_19254</name>
</gene>
<reference evidence="2" key="1">
    <citation type="submission" date="2007-04" db="EMBL/GenBank/DDBJ databases">
        <authorList>
            <consortium name="The Broad Institute Genome Sequencing Platform"/>
            <person name="Birren B."/>
            <person name="Lander E."/>
            <person name="Galagan J."/>
            <person name="Nusbaum C."/>
            <person name="Devon K."/>
            <person name="Ma L.-J."/>
            <person name="Jaffe D."/>
            <person name="Butler J."/>
            <person name="Alvarez P."/>
            <person name="Gnerre S."/>
            <person name="Grabherr M."/>
            <person name="Kleber M."/>
            <person name="Mauceli E."/>
            <person name="Brockman W."/>
            <person name="MacCallum I.A."/>
            <person name="Young S."/>
            <person name="LaButti K."/>
            <person name="DeCaprio D."/>
            <person name="Crawford M."/>
            <person name="Koehrsen M."/>
            <person name="Engels R."/>
            <person name="Montgomery P."/>
            <person name="Pearson M."/>
            <person name="Howarth C."/>
            <person name="Larson L."/>
            <person name="White J."/>
            <person name="O'Leary S."/>
            <person name="Kodira C."/>
            <person name="Zeng Q."/>
            <person name="Yandava C."/>
            <person name="Alvarado L."/>
            <person name="Kistler C."/>
            <person name="Shim W.-B."/>
            <person name="Kang S."/>
            <person name="Woloshuk C."/>
        </authorList>
    </citation>
    <scope>NUCLEOTIDE SEQUENCE</scope>
    <source>
        <strain evidence="2">4287</strain>
    </source>
</reference>
<accession>A0A0J9UYU8</accession>
<dbReference type="GeneID" id="28959960"/>
<dbReference type="KEGG" id="fox:FOXG_19254"/>